<evidence type="ECO:0008006" key="3">
    <source>
        <dbReference type="Google" id="ProtNLM"/>
    </source>
</evidence>
<sequence>MTLNFEGEGIHQTQSQTQLIYRECRCQNQLIIFFLSSLFINSLSSKAEPPKKISAHITLTGIVYCDICSNNSFSRHSYFLPGLVSKFFRNCKKAFYVKMLTLSLIFLITNNVYPGAEVRMDCKFEASWPKTREQISFSVNRTTNRHGMYKLEIPSVDGIACAKAAIDSSCEASLMWSSSKVCNVPGYKFSTKEIAIKVKQQNICIYSLNALNFRPSKTDAGLCGN</sequence>
<reference evidence="1" key="1">
    <citation type="journal article" date="2020" name="bioRxiv">
        <title>Hybrid origin of Populus tomentosa Carr. identified through genome sequencing and phylogenomic analysis.</title>
        <authorList>
            <person name="An X."/>
            <person name="Gao K."/>
            <person name="Chen Z."/>
            <person name="Li J."/>
            <person name="Yang X."/>
            <person name="Yang X."/>
            <person name="Zhou J."/>
            <person name="Guo T."/>
            <person name="Zhao T."/>
            <person name="Huang S."/>
            <person name="Miao D."/>
            <person name="Khan W.U."/>
            <person name="Rao P."/>
            <person name="Ye M."/>
            <person name="Lei B."/>
            <person name="Liao W."/>
            <person name="Wang J."/>
            <person name="Ji L."/>
            <person name="Li Y."/>
            <person name="Guo B."/>
            <person name="Mustafa N.S."/>
            <person name="Li S."/>
            <person name="Yun Q."/>
            <person name="Keller S.R."/>
            <person name="Mao J."/>
            <person name="Zhang R."/>
            <person name="Strauss S.H."/>
        </authorList>
    </citation>
    <scope>NUCLEOTIDE SEQUENCE</scope>
    <source>
        <strain evidence="1">GM15</strain>
        <tissue evidence="1">Leaf</tissue>
    </source>
</reference>
<evidence type="ECO:0000313" key="1">
    <source>
        <dbReference type="EMBL" id="KAG6741619.1"/>
    </source>
</evidence>
<comment type="caution">
    <text evidence="1">The sequence shown here is derived from an EMBL/GenBank/DDBJ whole genome shotgun (WGS) entry which is preliminary data.</text>
</comment>
<dbReference type="Proteomes" id="UP000886885">
    <property type="component" value="Chromosome 17D"/>
</dbReference>
<dbReference type="PANTHER" id="PTHR46995:SF4">
    <property type="entry name" value="POLLEN OLE E 1 ALLERGEN AND EXTENSIN FAMILY PROTEIN"/>
    <property type="match status" value="1"/>
</dbReference>
<dbReference type="EMBL" id="JAAWWB010000034">
    <property type="protein sequence ID" value="KAG6741619.1"/>
    <property type="molecule type" value="Genomic_DNA"/>
</dbReference>
<gene>
    <name evidence="1" type="ORF">POTOM_054893</name>
</gene>
<protein>
    <recommendedName>
        <fullName evidence="3">Pollen Ole e 1 allergen and extensin family protein</fullName>
    </recommendedName>
</protein>
<keyword evidence="2" id="KW-1185">Reference proteome</keyword>
<accession>A0A8X8C3K7</accession>
<evidence type="ECO:0000313" key="2">
    <source>
        <dbReference type="Proteomes" id="UP000886885"/>
    </source>
</evidence>
<organism evidence="1 2">
    <name type="scientific">Populus tomentosa</name>
    <name type="common">Chinese white poplar</name>
    <dbReference type="NCBI Taxonomy" id="118781"/>
    <lineage>
        <taxon>Eukaryota</taxon>
        <taxon>Viridiplantae</taxon>
        <taxon>Streptophyta</taxon>
        <taxon>Embryophyta</taxon>
        <taxon>Tracheophyta</taxon>
        <taxon>Spermatophyta</taxon>
        <taxon>Magnoliopsida</taxon>
        <taxon>eudicotyledons</taxon>
        <taxon>Gunneridae</taxon>
        <taxon>Pentapetalae</taxon>
        <taxon>rosids</taxon>
        <taxon>fabids</taxon>
        <taxon>Malpighiales</taxon>
        <taxon>Salicaceae</taxon>
        <taxon>Saliceae</taxon>
        <taxon>Populus</taxon>
    </lineage>
</organism>
<name>A0A8X8C3K7_POPTO</name>
<dbReference type="OrthoDB" id="1588785at2759"/>
<dbReference type="AlphaFoldDB" id="A0A8X8C3K7"/>
<proteinExistence type="predicted"/>
<dbReference type="PANTHER" id="PTHR46995">
    <property type="entry name" value="OS09G0508200 PROTEIN"/>
    <property type="match status" value="1"/>
</dbReference>
<dbReference type="Pfam" id="PF01190">
    <property type="entry name" value="Pollen_Ole_e_1"/>
    <property type="match status" value="1"/>
</dbReference>